<protein>
    <recommendedName>
        <fullName evidence="1">HAT C-terminal dimerisation domain-containing protein</fullName>
    </recommendedName>
</protein>
<gene>
    <name evidence="2" type="ORF">L596_025432</name>
</gene>
<feature type="domain" description="HAT C-terminal dimerisation" evidence="1">
    <location>
        <begin position="42"/>
        <end position="120"/>
    </location>
</feature>
<dbReference type="PANTHER" id="PTHR47611:SF3">
    <property type="entry name" value="HAT C-TERMINAL DIMERISATION DOMAIN-CONTAINING PROTEIN"/>
    <property type="match status" value="1"/>
</dbReference>
<evidence type="ECO:0000313" key="3">
    <source>
        <dbReference type="Proteomes" id="UP000298663"/>
    </source>
</evidence>
<name>A0A4U5M7S4_STECR</name>
<comment type="caution">
    <text evidence="2">The sequence shown here is derived from an EMBL/GenBank/DDBJ whole genome shotgun (WGS) entry which is preliminary data.</text>
</comment>
<dbReference type="InterPro" id="IPR008906">
    <property type="entry name" value="HATC_C_dom"/>
</dbReference>
<dbReference type="SUPFAM" id="SSF53098">
    <property type="entry name" value="Ribonuclease H-like"/>
    <property type="match status" value="1"/>
</dbReference>
<accession>A0A4U5M7S4</accession>
<evidence type="ECO:0000259" key="1">
    <source>
        <dbReference type="Pfam" id="PF05699"/>
    </source>
</evidence>
<dbReference type="AlphaFoldDB" id="A0A4U5M7S4"/>
<dbReference type="PANTHER" id="PTHR47611">
    <property type="entry name" value="HAT DIMERISATION DOMAIN, C-TERMINAL"/>
    <property type="match status" value="1"/>
</dbReference>
<dbReference type="Pfam" id="PF05699">
    <property type="entry name" value="Dimer_Tnp_hAT"/>
    <property type="match status" value="1"/>
</dbReference>
<evidence type="ECO:0000313" key="2">
    <source>
        <dbReference type="EMBL" id="TKR64966.1"/>
    </source>
</evidence>
<organism evidence="2 3">
    <name type="scientific">Steinernema carpocapsae</name>
    <name type="common">Entomopathogenic nematode</name>
    <dbReference type="NCBI Taxonomy" id="34508"/>
    <lineage>
        <taxon>Eukaryota</taxon>
        <taxon>Metazoa</taxon>
        <taxon>Ecdysozoa</taxon>
        <taxon>Nematoda</taxon>
        <taxon>Chromadorea</taxon>
        <taxon>Rhabditida</taxon>
        <taxon>Tylenchina</taxon>
        <taxon>Panagrolaimomorpha</taxon>
        <taxon>Strongyloidoidea</taxon>
        <taxon>Steinernematidae</taxon>
        <taxon>Steinernema</taxon>
    </lineage>
</organism>
<proteinExistence type="predicted"/>
<reference evidence="2 3" key="1">
    <citation type="journal article" date="2015" name="Genome Biol.">
        <title>Comparative genomics of Steinernema reveals deeply conserved gene regulatory networks.</title>
        <authorList>
            <person name="Dillman A.R."/>
            <person name="Macchietto M."/>
            <person name="Porter C.F."/>
            <person name="Rogers A."/>
            <person name="Williams B."/>
            <person name="Antoshechkin I."/>
            <person name="Lee M.M."/>
            <person name="Goodwin Z."/>
            <person name="Lu X."/>
            <person name="Lewis E.E."/>
            <person name="Goodrich-Blair H."/>
            <person name="Stock S.P."/>
            <person name="Adams B.J."/>
            <person name="Sternberg P.W."/>
            <person name="Mortazavi A."/>
        </authorList>
    </citation>
    <scope>NUCLEOTIDE SEQUENCE [LARGE SCALE GENOMIC DNA]</scope>
    <source>
        <strain evidence="2 3">ALL</strain>
    </source>
</reference>
<keyword evidence="3" id="KW-1185">Reference proteome</keyword>
<reference evidence="2 3" key="2">
    <citation type="journal article" date="2019" name="G3 (Bethesda)">
        <title>Hybrid Assembly of the Genome of the Entomopathogenic Nematode Steinernema carpocapsae Identifies the X-Chromosome.</title>
        <authorList>
            <person name="Serra L."/>
            <person name="Macchietto M."/>
            <person name="Macias-Munoz A."/>
            <person name="McGill C.J."/>
            <person name="Rodriguez I.M."/>
            <person name="Rodriguez B."/>
            <person name="Murad R."/>
            <person name="Mortazavi A."/>
        </authorList>
    </citation>
    <scope>NUCLEOTIDE SEQUENCE [LARGE SCALE GENOMIC DNA]</scope>
    <source>
        <strain evidence="2 3">ALL</strain>
    </source>
</reference>
<dbReference type="GO" id="GO:0046983">
    <property type="term" value="F:protein dimerization activity"/>
    <property type="evidence" value="ECO:0007669"/>
    <property type="project" value="InterPro"/>
</dbReference>
<dbReference type="Proteomes" id="UP000298663">
    <property type="component" value="Unassembled WGS sequence"/>
</dbReference>
<sequence>MTVLESKTKNYLSLFDKHRASERIEESSSSPPWDDKVKLRLEIDKYLGEPVQSSTDPIQYWSNALQNGSSPTLGQMAKKYLCTPATSVESERLFSTAALTLTDLRKSMTVENLQQLLFLKCNVPLEGFKAVP</sequence>
<dbReference type="OrthoDB" id="5869280at2759"/>
<dbReference type="EMBL" id="AZBU02000009">
    <property type="protein sequence ID" value="TKR64966.1"/>
    <property type="molecule type" value="Genomic_DNA"/>
</dbReference>
<dbReference type="InterPro" id="IPR012337">
    <property type="entry name" value="RNaseH-like_sf"/>
</dbReference>